<evidence type="ECO:0000256" key="1">
    <source>
        <dbReference type="SAM" id="Phobius"/>
    </source>
</evidence>
<dbReference type="AlphaFoldDB" id="A0AAV5IRE3"/>
<gene>
    <name evidence="2" type="ORF">SLEP1_g16599</name>
</gene>
<keyword evidence="3" id="KW-1185">Reference proteome</keyword>
<comment type="caution">
    <text evidence="2">The sequence shown here is derived from an EMBL/GenBank/DDBJ whole genome shotgun (WGS) entry which is preliminary data.</text>
</comment>
<accession>A0AAV5IRE3</accession>
<keyword evidence="1" id="KW-0472">Membrane</keyword>
<dbReference type="Proteomes" id="UP001054252">
    <property type="component" value="Unassembled WGS sequence"/>
</dbReference>
<keyword evidence="1" id="KW-1133">Transmembrane helix</keyword>
<protein>
    <submittedName>
        <fullName evidence="2">Uncharacterized protein</fullName>
    </submittedName>
</protein>
<organism evidence="2 3">
    <name type="scientific">Rubroshorea leprosula</name>
    <dbReference type="NCBI Taxonomy" id="152421"/>
    <lineage>
        <taxon>Eukaryota</taxon>
        <taxon>Viridiplantae</taxon>
        <taxon>Streptophyta</taxon>
        <taxon>Embryophyta</taxon>
        <taxon>Tracheophyta</taxon>
        <taxon>Spermatophyta</taxon>
        <taxon>Magnoliopsida</taxon>
        <taxon>eudicotyledons</taxon>
        <taxon>Gunneridae</taxon>
        <taxon>Pentapetalae</taxon>
        <taxon>rosids</taxon>
        <taxon>malvids</taxon>
        <taxon>Malvales</taxon>
        <taxon>Dipterocarpaceae</taxon>
        <taxon>Rubroshorea</taxon>
    </lineage>
</organism>
<evidence type="ECO:0000313" key="2">
    <source>
        <dbReference type="EMBL" id="GKV04447.1"/>
    </source>
</evidence>
<dbReference type="EMBL" id="BPVZ01000022">
    <property type="protein sequence ID" value="GKV04447.1"/>
    <property type="molecule type" value="Genomic_DNA"/>
</dbReference>
<evidence type="ECO:0000313" key="3">
    <source>
        <dbReference type="Proteomes" id="UP001054252"/>
    </source>
</evidence>
<feature type="transmembrane region" description="Helical" evidence="1">
    <location>
        <begin position="12"/>
        <end position="40"/>
    </location>
</feature>
<reference evidence="2 3" key="1">
    <citation type="journal article" date="2021" name="Commun. Biol.">
        <title>The genome of Shorea leprosula (Dipterocarpaceae) highlights the ecological relevance of drought in aseasonal tropical rainforests.</title>
        <authorList>
            <person name="Ng K.K.S."/>
            <person name="Kobayashi M.J."/>
            <person name="Fawcett J.A."/>
            <person name="Hatakeyama M."/>
            <person name="Paape T."/>
            <person name="Ng C.H."/>
            <person name="Ang C.C."/>
            <person name="Tnah L.H."/>
            <person name="Lee C.T."/>
            <person name="Nishiyama T."/>
            <person name="Sese J."/>
            <person name="O'Brien M.J."/>
            <person name="Copetti D."/>
            <person name="Mohd Noor M.I."/>
            <person name="Ong R.C."/>
            <person name="Putra M."/>
            <person name="Sireger I.Z."/>
            <person name="Indrioko S."/>
            <person name="Kosugi Y."/>
            <person name="Izuno A."/>
            <person name="Isagi Y."/>
            <person name="Lee S.L."/>
            <person name="Shimizu K.K."/>
        </authorList>
    </citation>
    <scope>NUCLEOTIDE SEQUENCE [LARGE SCALE GENOMIC DNA]</scope>
    <source>
        <strain evidence="2">214</strain>
    </source>
</reference>
<proteinExistence type="predicted"/>
<keyword evidence="1" id="KW-0812">Transmembrane</keyword>
<name>A0AAV5IRE3_9ROSI</name>
<sequence length="50" mass="6266">MLIHRYDTPFSLVFYLFYFSIYLFQMICGLLTSWFLEIVIMRMLEGFWRL</sequence>